<proteinExistence type="predicted"/>
<keyword evidence="1" id="KW-1133">Transmembrane helix</keyword>
<dbReference type="Pfam" id="PF13519">
    <property type="entry name" value="VWA_2"/>
    <property type="match status" value="1"/>
</dbReference>
<dbReference type="SMART" id="SM00327">
    <property type="entry name" value="VWA"/>
    <property type="match status" value="1"/>
</dbReference>
<sequence length="307" mass="32063">MTEIGSLVLLRPSWLLALPAIALLAFVALRRARGLGAWEQAVDPVLMRAMERFGRVVPGRGRRLVIPIAIAALIALALSGPARRIEDPETFRNLDGIVVAIDLSRSIVEGEGLADAQAAAQLVLQRAAGRPVAMIVYAGEAYVASAFTSDAIALSPLIAVLDGEVVPNPGSRTDRALALASRMFREANVLRGDVVLVTDGDNLAPEAFQTAGELAGRGIHVDAFLVRPAASGDVPPPDAASLERLTAEGGGSFGEAREPSALADAIGGRAASDLAKGDTAALFFADFGRYLLAFALIPALLLFRRAT</sequence>
<organism evidence="3 4">
    <name type="scientific">Jiella pelagia</name>
    <dbReference type="NCBI Taxonomy" id="2986949"/>
    <lineage>
        <taxon>Bacteria</taxon>
        <taxon>Pseudomonadati</taxon>
        <taxon>Pseudomonadota</taxon>
        <taxon>Alphaproteobacteria</taxon>
        <taxon>Hyphomicrobiales</taxon>
        <taxon>Aurantimonadaceae</taxon>
        <taxon>Jiella</taxon>
    </lineage>
</organism>
<feature type="transmembrane region" description="Helical" evidence="1">
    <location>
        <begin position="12"/>
        <end position="29"/>
    </location>
</feature>
<dbReference type="RefSeq" id="WP_268883532.1">
    <property type="nucleotide sequence ID" value="NZ_CP114029.1"/>
</dbReference>
<name>A0ABY7C579_9HYPH</name>
<accession>A0ABY7C579</accession>
<dbReference type="InterPro" id="IPR036465">
    <property type="entry name" value="vWFA_dom_sf"/>
</dbReference>
<reference evidence="3" key="1">
    <citation type="submission" date="2022-12" db="EMBL/GenBank/DDBJ databases">
        <title>Jiella pelagia sp. nov., isolated from phosphonate enriched culture of Northwest Pacific surface seawater.</title>
        <authorList>
            <person name="Shin D.Y."/>
            <person name="Hwang C.Y."/>
        </authorList>
    </citation>
    <scope>NUCLEOTIDE SEQUENCE</scope>
    <source>
        <strain evidence="3">HL-NP1</strain>
    </source>
</reference>
<dbReference type="EMBL" id="CP114029">
    <property type="protein sequence ID" value="WAP70992.1"/>
    <property type="molecule type" value="Genomic_DNA"/>
</dbReference>
<evidence type="ECO:0000313" key="4">
    <source>
        <dbReference type="Proteomes" id="UP001164020"/>
    </source>
</evidence>
<feature type="transmembrane region" description="Helical" evidence="1">
    <location>
        <begin position="281"/>
        <end position="303"/>
    </location>
</feature>
<dbReference type="InterPro" id="IPR002035">
    <property type="entry name" value="VWF_A"/>
</dbReference>
<evidence type="ECO:0000256" key="1">
    <source>
        <dbReference type="SAM" id="Phobius"/>
    </source>
</evidence>
<evidence type="ECO:0000259" key="2">
    <source>
        <dbReference type="SMART" id="SM00327"/>
    </source>
</evidence>
<protein>
    <submittedName>
        <fullName evidence="3">VWA domain-containing protein</fullName>
    </submittedName>
</protein>
<keyword evidence="1" id="KW-0472">Membrane</keyword>
<keyword evidence="1" id="KW-0812">Transmembrane</keyword>
<keyword evidence="4" id="KW-1185">Reference proteome</keyword>
<gene>
    <name evidence="3" type="ORF">OH818_14120</name>
</gene>
<dbReference type="Proteomes" id="UP001164020">
    <property type="component" value="Chromosome"/>
</dbReference>
<dbReference type="SUPFAM" id="SSF53300">
    <property type="entry name" value="vWA-like"/>
    <property type="match status" value="1"/>
</dbReference>
<dbReference type="Gene3D" id="3.40.50.410">
    <property type="entry name" value="von Willebrand factor, type A domain"/>
    <property type="match status" value="1"/>
</dbReference>
<evidence type="ECO:0000313" key="3">
    <source>
        <dbReference type="EMBL" id="WAP70992.1"/>
    </source>
</evidence>
<feature type="domain" description="VWFA" evidence="2">
    <location>
        <begin position="93"/>
        <end position="264"/>
    </location>
</feature>